<feature type="compositionally biased region" description="Pro residues" evidence="1">
    <location>
        <begin position="227"/>
        <end position="236"/>
    </location>
</feature>
<name>A0ABR1S9N6_9PEZI</name>
<organism evidence="2 3">
    <name type="scientific">Apiospora marii</name>
    <dbReference type="NCBI Taxonomy" id="335849"/>
    <lineage>
        <taxon>Eukaryota</taxon>
        <taxon>Fungi</taxon>
        <taxon>Dikarya</taxon>
        <taxon>Ascomycota</taxon>
        <taxon>Pezizomycotina</taxon>
        <taxon>Sordariomycetes</taxon>
        <taxon>Xylariomycetidae</taxon>
        <taxon>Amphisphaeriales</taxon>
        <taxon>Apiosporaceae</taxon>
        <taxon>Apiospora</taxon>
    </lineage>
</organism>
<feature type="compositionally biased region" description="Low complexity" evidence="1">
    <location>
        <begin position="44"/>
        <end position="54"/>
    </location>
</feature>
<feature type="region of interest" description="Disordered" evidence="1">
    <location>
        <begin position="183"/>
        <end position="236"/>
    </location>
</feature>
<keyword evidence="3" id="KW-1185">Reference proteome</keyword>
<reference evidence="2 3" key="1">
    <citation type="submission" date="2023-01" db="EMBL/GenBank/DDBJ databases">
        <title>Analysis of 21 Apiospora genomes using comparative genomics revels a genus with tremendous synthesis potential of carbohydrate active enzymes and secondary metabolites.</title>
        <authorList>
            <person name="Sorensen T."/>
        </authorList>
    </citation>
    <scope>NUCLEOTIDE SEQUENCE [LARGE SCALE GENOMIC DNA]</scope>
    <source>
        <strain evidence="2 3">CBS 20057</strain>
    </source>
</reference>
<evidence type="ECO:0000256" key="1">
    <source>
        <dbReference type="SAM" id="MobiDB-lite"/>
    </source>
</evidence>
<comment type="caution">
    <text evidence="2">The sequence shown here is derived from an EMBL/GenBank/DDBJ whole genome shotgun (WGS) entry which is preliminary data.</text>
</comment>
<feature type="region of interest" description="Disordered" evidence="1">
    <location>
        <begin position="1"/>
        <end position="89"/>
    </location>
</feature>
<gene>
    <name evidence="2" type="ORF">PG991_005606</name>
</gene>
<evidence type="ECO:0000313" key="3">
    <source>
        <dbReference type="Proteomes" id="UP001396898"/>
    </source>
</evidence>
<evidence type="ECO:0000313" key="2">
    <source>
        <dbReference type="EMBL" id="KAK8028550.1"/>
    </source>
</evidence>
<proteinExistence type="predicted"/>
<accession>A0ABR1S9N6</accession>
<dbReference type="EMBL" id="JAQQWI010000007">
    <property type="protein sequence ID" value="KAK8028550.1"/>
    <property type="molecule type" value="Genomic_DNA"/>
</dbReference>
<dbReference type="Proteomes" id="UP001396898">
    <property type="component" value="Unassembled WGS sequence"/>
</dbReference>
<sequence>MAEVEDRQFNSLAERIAALNQQKNFSSSGKRAPPPPPPGRPKSEAPTSNGTTNGTGNGSAKPLIPAQRNPVIPARPQKREQPASVAAAHDERCACDGHAPGHAPSAAAFAHADKHRVFAQFASSAPEATIDADSRRPERFECLRHVAYVSHVESLPKPDIISHEYHVNRDPASSQAATYVRSSEAPTTAAFTQGTRGRQRGRSTRSWRGCPNKVDQVSARGAANPTIPEPTPQTSI</sequence>
<protein>
    <submittedName>
        <fullName evidence="2">Transglutaminase-like superfamily protein</fullName>
    </submittedName>
</protein>